<evidence type="ECO:0000313" key="4">
    <source>
        <dbReference type="EMBL" id="ULN41007.1"/>
    </source>
</evidence>
<protein>
    <submittedName>
        <fullName evidence="4">Ig-like domain-containing protein</fullName>
    </submittedName>
</protein>
<evidence type="ECO:0000313" key="5">
    <source>
        <dbReference type="Proteomes" id="UP001055337"/>
    </source>
</evidence>
<evidence type="ECO:0000256" key="1">
    <source>
        <dbReference type="SAM" id="MobiDB-lite"/>
    </source>
</evidence>
<dbReference type="EMBL" id="CP092362">
    <property type="protein sequence ID" value="ULN41007.1"/>
    <property type="molecule type" value="Genomic_DNA"/>
</dbReference>
<keyword evidence="5" id="KW-1185">Reference proteome</keyword>
<accession>A0ABY3TJU2</accession>
<evidence type="ECO:0000256" key="2">
    <source>
        <dbReference type="SAM" id="Phobius"/>
    </source>
</evidence>
<feature type="transmembrane region" description="Helical" evidence="2">
    <location>
        <begin position="492"/>
        <end position="511"/>
    </location>
</feature>
<name>A0ABY3TJU2_9MYCO</name>
<keyword evidence="2" id="KW-0472">Membrane</keyword>
<proteinExistence type="predicted"/>
<feature type="compositionally biased region" description="Low complexity" evidence="1">
    <location>
        <begin position="18"/>
        <end position="72"/>
    </location>
</feature>
<keyword evidence="2" id="KW-1133">Transmembrane helix</keyword>
<evidence type="ECO:0000259" key="3">
    <source>
        <dbReference type="Pfam" id="PF17803"/>
    </source>
</evidence>
<dbReference type="RefSeq" id="WP_240177710.1">
    <property type="nucleotide sequence ID" value="NZ_CP092362.2"/>
</dbReference>
<dbReference type="Pfam" id="PF17803">
    <property type="entry name" value="Cadherin_4"/>
    <property type="match status" value="1"/>
</dbReference>
<dbReference type="Proteomes" id="UP001055337">
    <property type="component" value="Chromosome"/>
</dbReference>
<gene>
    <name evidence="4" type="ORF">MI149_25870</name>
</gene>
<sequence length="520" mass="54782">MSTPDATTTDATADKPKAQSSRTVSDATSSSTAEADTSGSAQTTDSQQTAATTTSTPKVAEASATPTAATTTSTITALRVPSASASPTDVITGFFGSIQGLFEGAALLVRRTFFNEAPTVTPVQLTGETTGPITGKVGAVDPEGDKMVYKVAQQGHYGTVTVDANGNYTYTPDDPGANIVDSFVVSATDTGPHINLLNWFRTPSTYAAGSIYQEPANTPRITYVFTYGNGSQFWSSAARAELAATAIYLSSYFEPQHDVTITYAVTGQYSLAGSTLASAGSDLISDQGFAETVVQHKILTGEDLNGSAADGTIDWNFGYGWGYFSTVPAGSYDFQSTAMHELLHTYGFLSVIDSAGNNSIENWTTFDKFVVDKYGNSVWTGPNDTTFNSTAYNSNLTGGNGGLYFGGPTLPTTYAYQANQNNPVPLYTPNPWESGSSMSHLNDNYYNGSSDLRPEMLMNAASDTGPGVTKLSDIEIGIMADLGYKMVGLSNATMVSASPTVAVLFIGLMLVRRRKTAKSA</sequence>
<organism evidence="4 5">
    <name type="scientific">Mycolicibacterium crocinum</name>
    <dbReference type="NCBI Taxonomy" id="388459"/>
    <lineage>
        <taxon>Bacteria</taxon>
        <taxon>Bacillati</taxon>
        <taxon>Actinomycetota</taxon>
        <taxon>Actinomycetes</taxon>
        <taxon>Mycobacteriales</taxon>
        <taxon>Mycobacteriaceae</taxon>
        <taxon>Mycolicibacterium</taxon>
    </lineage>
</organism>
<dbReference type="InterPro" id="IPR040853">
    <property type="entry name" value="RapA2_cadherin-like"/>
</dbReference>
<feature type="region of interest" description="Disordered" evidence="1">
    <location>
        <begin position="1"/>
        <end position="72"/>
    </location>
</feature>
<keyword evidence="2" id="KW-0812">Transmembrane</keyword>
<dbReference type="NCBIfam" id="TIGR01965">
    <property type="entry name" value="VCBS_repeat"/>
    <property type="match status" value="1"/>
</dbReference>
<dbReference type="InterPro" id="IPR010221">
    <property type="entry name" value="VCBS_dom"/>
</dbReference>
<reference evidence="4" key="1">
    <citation type="submission" date="2022-08" db="EMBL/GenBank/DDBJ databases">
        <title>Whole genome sequencing of non-tuberculosis mycobacteria type-strains.</title>
        <authorList>
            <person name="Igarashi Y."/>
            <person name="Osugi A."/>
            <person name="Mitarai S."/>
        </authorList>
    </citation>
    <scope>NUCLEOTIDE SEQUENCE</scope>
    <source>
        <strain evidence="4">JCM 16369</strain>
    </source>
</reference>
<feature type="compositionally biased region" description="Low complexity" evidence="1">
    <location>
        <begin position="1"/>
        <end position="11"/>
    </location>
</feature>
<feature type="domain" description="RapA2 cadherin-like" evidence="3">
    <location>
        <begin position="115"/>
        <end position="170"/>
    </location>
</feature>